<keyword evidence="1" id="KW-0472">Membrane</keyword>
<organism evidence="3 4">
    <name type="scientific">Roseospira visakhapatnamensis</name>
    <dbReference type="NCBI Taxonomy" id="390880"/>
    <lineage>
        <taxon>Bacteria</taxon>
        <taxon>Pseudomonadati</taxon>
        <taxon>Pseudomonadota</taxon>
        <taxon>Alphaproteobacteria</taxon>
        <taxon>Rhodospirillales</taxon>
        <taxon>Rhodospirillaceae</taxon>
        <taxon>Roseospira</taxon>
    </lineage>
</organism>
<dbReference type="InterPro" id="IPR012495">
    <property type="entry name" value="TadE-like_dom"/>
</dbReference>
<accession>A0A7W6W9P7</accession>
<evidence type="ECO:0000259" key="2">
    <source>
        <dbReference type="Pfam" id="PF07811"/>
    </source>
</evidence>
<evidence type="ECO:0000313" key="3">
    <source>
        <dbReference type="EMBL" id="MBB4266360.1"/>
    </source>
</evidence>
<protein>
    <recommendedName>
        <fullName evidence="2">TadE-like domain-containing protein</fullName>
    </recommendedName>
</protein>
<comment type="caution">
    <text evidence="3">The sequence shown here is derived from an EMBL/GenBank/DDBJ whole genome shotgun (WGS) entry which is preliminary data.</text>
</comment>
<evidence type="ECO:0000256" key="1">
    <source>
        <dbReference type="SAM" id="Phobius"/>
    </source>
</evidence>
<dbReference type="AlphaFoldDB" id="A0A7W6W9P7"/>
<gene>
    <name evidence="3" type="ORF">GGD89_001991</name>
</gene>
<dbReference type="Proteomes" id="UP000554286">
    <property type="component" value="Unassembled WGS sequence"/>
</dbReference>
<feature type="transmembrane region" description="Helical" evidence="1">
    <location>
        <begin position="21"/>
        <end position="40"/>
    </location>
</feature>
<proteinExistence type="predicted"/>
<sequence>MLARRIRMSGARLARNRRGSVSIEFALAAWPLFLMIIPIFELGVMLTREAVLYGAMYEGARQLRTGVVQNTGETYNDEKAEEKFTEIVCDNLFDLVDCSDIAYDVRTFKKYDDVELDDLGTGSDGMPKGTVFDPGGATDITTVRIYSQHKFVTPFLGKFFNDDDVNGRLLMYTMIVKGEPWD</sequence>
<dbReference type="RefSeq" id="WP_184044676.1">
    <property type="nucleotide sequence ID" value="NZ_JACIGK010000013.1"/>
</dbReference>
<feature type="domain" description="TadE-like" evidence="2">
    <location>
        <begin position="19"/>
        <end position="61"/>
    </location>
</feature>
<keyword evidence="4" id="KW-1185">Reference proteome</keyword>
<reference evidence="3 4" key="1">
    <citation type="submission" date="2020-08" db="EMBL/GenBank/DDBJ databases">
        <title>Genome sequencing of Purple Non-Sulfur Bacteria from various extreme environments.</title>
        <authorList>
            <person name="Mayer M."/>
        </authorList>
    </citation>
    <scope>NUCLEOTIDE SEQUENCE [LARGE SCALE GENOMIC DNA]</scope>
    <source>
        <strain evidence="3 4">JA131</strain>
    </source>
</reference>
<keyword evidence="1" id="KW-1133">Transmembrane helix</keyword>
<dbReference type="Pfam" id="PF07811">
    <property type="entry name" value="TadE"/>
    <property type="match status" value="1"/>
</dbReference>
<keyword evidence="1" id="KW-0812">Transmembrane</keyword>
<dbReference type="EMBL" id="JACIGK010000013">
    <property type="protein sequence ID" value="MBB4266360.1"/>
    <property type="molecule type" value="Genomic_DNA"/>
</dbReference>
<evidence type="ECO:0000313" key="4">
    <source>
        <dbReference type="Proteomes" id="UP000554286"/>
    </source>
</evidence>
<name>A0A7W6W9P7_9PROT</name>